<evidence type="ECO:0000256" key="1">
    <source>
        <dbReference type="SAM" id="MobiDB-lite"/>
    </source>
</evidence>
<dbReference type="EMBL" id="QPFP01000057">
    <property type="protein sequence ID" value="TEB25441.1"/>
    <property type="molecule type" value="Genomic_DNA"/>
</dbReference>
<sequence length="358" mass="40322">MNAPSRSEATSASPSPSSRTPISVKRTPRSTSYRASPYSRGHSSRTSGRLRPPIPSPTSSDADDEFQSIGNDSTNNYSSSSRSPSPCVDRYHFDRLHPPSGPPPSRIPISMPITPAQFDLHRTHALATLQNYMRMHWERSNFKHARRQARVEDDANAEVIRRTGGTGWECRRLMSPGMEERESGLVPWGHTNEGSDEGLSFPSFEDDEEAMRGPWLVGANGSAVSFFPESTPPSSPSRAKAMEPPIPFPTPQYTPQTDPLPPPRGAFRLDTRKSMDPRAPPRPVPWSNDWHEMEEPSEYMREYWTWARRTYGYAGEDERMESGEGREAEDEQEVTENKPVGTSWLPSLPVNLPWPFKR</sequence>
<protein>
    <submittedName>
        <fullName evidence="2">Uncharacterized protein</fullName>
    </submittedName>
</protein>
<feature type="region of interest" description="Disordered" evidence="1">
    <location>
        <begin position="315"/>
        <end position="344"/>
    </location>
</feature>
<proteinExistence type="predicted"/>
<evidence type="ECO:0000313" key="3">
    <source>
        <dbReference type="Proteomes" id="UP000298030"/>
    </source>
</evidence>
<feature type="compositionally biased region" description="Polar residues" evidence="1">
    <location>
        <begin position="68"/>
        <end position="77"/>
    </location>
</feature>
<keyword evidence="3" id="KW-1185">Reference proteome</keyword>
<feature type="compositionally biased region" description="Low complexity" evidence="1">
    <location>
        <begin position="1"/>
        <end position="23"/>
    </location>
</feature>
<organism evidence="2 3">
    <name type="scientific">Coprinellus micaceus</name>
    <name type="common">Glistening ink-cap mushroom</name>
    <name type="synonym">Coprinus micaceus</name>
    <dbReference type="NCBI Taxonomy" id="71717"/>
    <lineage>
        <taxon>Eukaryota</taxon>
        <taxon>Fungi</taxon>
        <taxon>Dikarya</taxon>
        <taxon>Basidiomycota</taxon>
        <taxon>Agaricomycotina</taxon>
        <taxon>Agaricomycetes</taxon>
        <taxon>Agaricomycetidae</taxon>
        <taxon>Agaricales</taxon>
        <taxon>Agaricineae</taxon>
        <taxon>Psathyrellaceae</taxon>
        <taxon>Coprinellus</taxon>
    </lineage>
</organism>
<dbReference type="Proteomes" id="UP000298030">
    <property type="component" value="Unassembled WGS sequence"/>
</dbReference>
<accession>A0A4Y7SUN9</accession>
<dbReference type="AlphaFoldDB" id="A0A4Y7SUN9"/>
<dbReference type="PROSITE" id="PS50096">
    <property type="entry name" value="IQ"/>
    <property type="match status" value="1"/>
</dbReference>
<name>A0A4Y7SUN9_COPMI</name>
<feature type="region of interest" description="Disordered" evidence="1">
    <location>
        <begin position="1"/>
        <end position="88"/>
    </location>
</feature>
<gene>
    <name evidence="2" type="ORF">FA13DRAFT_1738379</name>
</gene>
<comment type="caution">
    <text evidence="2">The sequence shown here is derived from an EMBL/GenBank/DDBJ whole genome shotgun (WGS) entry which is preliminary data.</text>
</comment>
<evidence type="ECO:0000313" key="2">
    <source>
        <dbReference type="EMBL" id="TEB25441.1"/>
    </source>
</evidence>
<feature type="compositionally biased region" description="Basic and acidic residues" evidence="1">
    <location>
        <begin position="316"/>
        <end position="326"/>
    </location>
</feature>
<reference evidence="2 3" key="1">
    <citation type="journal article" date="2019" name="Nat. Ecol. Evol.">
        <title>Megaphylogeny resolves global patterns of mushroom evolution.</title>
        <authorList>
            <person name="Varga T."/>
            <person name="Krizsan K."/>
            <person name="Foldi C."/>
            <person name="Dima B."/>
            <person name="Sanchez-Garcia M."/>
            <person name="Sanchez-Ramirez S."/>
            <person name="Szollosi G.J."/>
            <person name="Szarkandi J.G."/>
            <person name="Papp V."/>
            <person name="Albert L."/>
            <person name="Andreopoulos W."/>
            <person name="Angelini C."/>
            <person name="Antonin V."/>
            <person name="Barry K.W."/>
            <person name="Bougher N.L."/>
            <person name="Buchanan P."/>
            <person name="Buyck B."/>
            <person name="Bense V."/>
            <person name="Catcheside P."/>
            <person name="Chovatia M."/>
            <person name="Cooper J."/>
            <person name="Damon W."/>
            <person name="Desjardin D."/>
            <person name="Finy P."/>
            <person name="Geml J."/>
            <person name="Haridas S."/>
            <person name="Hughes K."/>
            <person name="Justo A."/>
            <person name="Karasinski D."/>
            <person name="Kautmanova I."/>
            <person name="Kiss B."/>
            <person name="Kocsube S."/>
            <person name="Kotiranta H."/>
            <person name="LaButti K.M."/>
            <person name="Lechner B.E."/>
            <person name="Liimatainen K."/>
            <person name="Lipzen A."/>
            <person name="Lukacs Z."/>
            <person name="Mihaltcheva S."/>
            <person name="Morgado L.N."/>
            <person name="Niskanen T."/>
            <person name="Noordeloos M.E."/>
            <person name="Ohm R.A."/>
            <person name="Ortiz-Santana B."/>
            <person name="Ovrebo C."/>
            <person name="Racz N."/>
            <person name="Riley R."/>
            <person name="Savchenko A."/>
            <person name="Shiryaev A."/>
            <person name="Soop K."/>
            <person name="Spirin V."/>
            <person name="Szebenyi C."/>
            <person name="Tomsovsky M."/>
            <person name="Tulloss R.E."/>
            <person name="Uehling J."/>
            <person name="Grigoriev I.V."/>
            <person name="Vagvolgyi C."/>
            <person name="Papp T."/>
            <person name="Martin F.M."/>
            <person name="Miettinen O."/>
            <person name="Hibbett D.S."/>
            <person name="Nagy L.G."/>
        </authorList>
    </citation>
    <scope>NUCLEOTIDE SEQUENCE [LARGE SCALE GENOMIC DNA]</scope>
    <source>
        <strain evidence="2 3">FP101781</strain>
    </source>
</reference>